<dbReference type="Pfam" id="PF13041">
    <property type="entry name" value="PPR_2"/>
    <property type="match status" value="1"/>
</dbReference>
<dbReference type="PANTHER" id="PTHR47594">
    <property type="entry name" value="PPR CONTAINING PLANT-LIKE PROTEIN"/>
    <property type="match status" value="1"/>
</dbReference>
<dbReference type="SUPFAM" id="SSF50249">
    <property type="entry name" value="Nucleic acid-binding proteins"/>
    <property type="match status" value="1"/>
</dbReference>
<dbReference type="InterPro" id="IPR012340">
    <property type="entry name" value="NA-bd_OB-fold"/>
</dbReference>
<dbReference type="InterPro" id="IPR044190">
    <property type="entry name" value="THA8-like"/>
</dbReference>
<sequence length="173" mass="19480">MWKIIVVDEEVTRIQAIMFNDVVAKFKGHIEKEKTYIVSNGIVKPTNPKFPNVHPDLELTFNVATNTVEAPSPVAMVNILKDFVSIHEVINNGEEKLFTNLEPDIKGFNALLDTSMSFKMTGLAIECFYLMKSVGCEPDRLTFRILIKGLESDGETSLSATLSRKRRDDMVNL</sequence>
<name>A0AA88WRB6_9ASTE</name>
<gene>
    <name evidence="2" type="ORF">RJ639_037377</name>
</gene>
<keyword evidence="1" id="KW-0677">Repeat</keyword>
<dbReference type="Proteomes" id="UP001188597">
    <property type="component" value="Unassembled WGS sequence"/>
</dbReference>
<dbReference type="Gene3D" id="2.40.50.140">
    <property type="entry name" value="Nucleic acid-binding proteins"/>
    <property type="match status" value="1"/>
</dbReference>
<dbReference type="GO" id="GO:0009658">
    <property type="term" value="P:chloroplast organization"/>
    <property type="evidence" value="ECO:0007669"/>
    <property type="project" value="InterPro"/>
</dbReference>
<dbReference type="GO" id="GO:0003723">
    <property type="term" value="F:RNA binding"/>
    <property type="evidence" value="ECO:0007669"/>
    <property type="project" value="InterPro"/>
</dbReference>
<dbReference type="InterPro" id="IPR002885">
    <property type="entry name" value="PPR_rpt"/>
</dbReference>
<dbReference type="AlphaFoldDB" id="A0AA88WRB6"/>
<evidence type="ECO:0000313" key="3">
    <source>
        <dbReference type="Proteomes" id="UP001188597"/>
    </source>
</evidence>
<protein>
    <recommendedName>
        <fullName evidence="4">DUF223 domain-containing protein</fullName>
    </recommendedName>
</protein>
<dbReference type="Gene3D" id="1.25.40.10">
    <property type="entry name" value="Tetratricopeptide repeat domain"/>
    <property type="match status" value="1"/>
</dbReference>
<reference evidence="2" key="1">
    <citation type="submission" date="2022-12" db="EMBL/GenBank/DDBJ databases">
        <title>Draft genome assemblies for two species of Escallonia (Escalloniales).</title>
        <authorList>
            <person name="Chanderbali A."/>
            <person name="Dervinis C."/>
            <person name="Anghel I."/>
            <person name="Soltis D."/>
            <person name="Soltis P."/>
            <person name="Zapata F."/>
        </authorList>
    </citation>
    <scope>NUCLEOTIDE SEQUENCE</scope>
    <source>
        <strain evidence="2">UCBG64.0493</strain>
        <tissue evidence="2">Leaf</tissue>
    </source>
</reference>
<comment type="caution">
    <text evidence="2">The sequence shown here is derived from an EMBL/GenBank/DDBJ whole genome shotgun (WGS) entry which is preliminary data.</text>
</comment>
<dbReference type="GO" id="GO:0000373">
    <property type="term" value="P:Group II intron splicing"/>
    <property type="evidence" value="ECO:0007669"/>
    <property type="project" value="InterPro"/>
</dbReference>
<evidence type="ECO:0008006" key="4">
    <source>
        <dbReference type="Google" id="ProtNLM"/>
    </source>
</evidence>
<dbReference type="EMBL" id="JAVXUP010000298">
    <property type="protein sequence ID" value="KAK3031629.1"/>
    <property type="molecule type" value="Genomic_DNA"/>
</dbReference>
<accession>A0AA88WRB6</accession>
<dbReference type="InterPro" id="IPR011990">
    <property type="entry name" value="TPR-like_helical_dom_sf"/>
</dbReference>
<evidence type="ECO:0000313" key="2">
    <source>
        <dbReference type="EMBL" id="KAK3031629.1"/>
    </source>
</evidence>
<organism evidence="2 3">
    <name type="scientific">Escallonia herrerae</name>
    <dbReference type="NCBI Taxonomy" id="1293975"/>
    <lineage>
        <taxon>Eukaryota</taxon>
        <taxon>Viridiplantae</taxon>
        <taxon>Streptophyta</taxon>
        <taxon>Embryophyta</taxon>
        <taxon>Tracheophyta</taxon>
        <taxon>Spermatophyta</taxon>
        <taxon>Magnoliopsida</taxon>
        <taxon>eudicotyledons</taxon>
        <taxon>Gunneridae</taxon>
        <taxon>Pentapetalae</taxon>
        <taxon>asterids</taxon>
        <taxon>campanulids</taxon>
        <taxon>Escalloniales</taxon>
        <taxon>Escalloniaceae</taxon>
        <taxon>Escallonia</taxon>
    </lineage>
</organism>
<proteinExistence type="predicted"/>
<evidence type="ECO:0000256" key="1">
    <source>
        <dbReference type="ARBA" id="ARBA00022737"/>
    </source>
</evidence>
<keyword evidence="3" id="KW-1185">Reference proteome</keyword>
<dbReference type="PANTHER" id="PTHR47594:SF4">
    <property type="entry name" value="OS04G0475500 PROTEIN"/>
    <property type="match status" value="1"/>
</dbReference>